<comment type="caution">
    <text evidence="3">The sequence shown here is derived from an EMBL/GenBank/DDBJ whole genome shotgun (WGS) entry which is preliminary data.</text>
</comment>
<dbReference type="EMBL" id="JBBPDW010000048">
    <property type="protein sequence ID" value="KAK7532776.1"/>
    <property type="molecule type" value="Genomic_DNA"/>
</dbReference>
<evidence type="ECO:0000256" key="1">
    <source>
        <dbReference type="SAM" id="MobiDB-lite"/>
    </source>
</evidence>
<sequence length="210" mass="23611">MANEFELQTTMELLLQEIDRLVRCVESITRPNPRQSELDEAVRAAESVWHMKIRLEAKNVRLVSLDTYNEFMKLKARRKDSLSEQPKEGRSVEASAAQPKADNLDMDKRYMEKLCMDLLRNVEGEVADIGHLVRGIHGRIQHTGVATTGNETCHDMNGGGTRAKVPGSTDREQHASANGHGRMPYPSNVDNLWILALMVLIGFIMLKLSS</sequence>
<accession>A0ABR1LC12</accession>
<feature type="compositionally biased region" description="Basic and acidic residues" evidence="1">
    <location>
        <begin position="79"/>
        <end position="91"/>
    </location>
</feature>
<organism evidence="3 4">
    <name type="scientific">Phyllosticta citricarpa</name>
    <dbReference type="NCBI Taxonomy" id="55181"/>
    <lineage>
        <taxon>Eukaryota</taxon>
        <taxon>Fungi</taxon>
        <taxon>Dikarya</taxon>
        <taxon>Ascomycota</taxon>
        <taxon>Pezizomycotina</taxon>
        <taxon>Dothideomycetes</taxon>
        <taxon>Dothideomycetes incertae sedis</taxon>
        <taxon>Botryosphaeriales</taxon>
        <taxon>Phyllostictaceae</taxon>
        <taxon>Phyllosticta</taxon>
    </lineage>
</organism>
<evidence type="ECO:0000313" key="4">
    <source>
        <dbReference type="Proteomes" id="UP001365128"/>
    </source>
</evidence>
<gene>
    <name evidence="3" type="ORF">IWX46DRAFT_584756</name>
</gene>
<dbReference type="Proteomes" id="UP001365128">
    <property type="component" value="Unassembled WGS sequence"/>
</dbReference>
<keyword evidence="2" id="KW-0472">Membrane</keyword>
<keyword evidence="2" id="KW-1133">Transmembrane helix</keyword>
<evidence type="ECO:0000256" key="2">
    <source>
        <dbReference type="SAM" id="Phobius"/>
    </source>
</evidence>
<feature type="region of interest" description="Disordered" evidence="1">
    <location>
        <begin position="147"/>
        <end position="182"/>
    </location>
</feature>
<feature type="region of interest" description="Disordered" evidence="1">
    <location>
        <begin position="77"/>
        <end position="103"/>
    </location>
</feature>
<keyword evidence="2" id="KW-0812">Transmembrane</keyword>
<name>A0ABR1LC12_9PEZI</name>
<proteinExistence type="predicted"/>
<keyword evidence="4" id="KW-1185">Reference proteome</keyword>
<protein>
    <submittedName>
        <fullName evidence="3">Uncharacterized protein</fullName>
    </submittedName>
</protein>
<evidence type="ECO:0000313" key="3">
    <source>
        <dbReference type="EMBL" id="KAK7532776.1"/>
    </source>
</evidence>
<feature type="transmembrane region" description="Helical" evidence="2">
    <location>
        <begin position="192"/>
        <end position="209"/>
    </location>
</feature>
<reference evidence="3 4" key="1">
    <citation type="submission" date="2024-04" db="EMBL/GenBank/DDBJ databases">
        <title>Phyllosticta paracitricarpa is synonymous to the EU quarantine fungus P. citricarpa based on phylogenomic analyses.</title>
        <authorList>
            <consortium name="Lawrence Berkeley National Laboratory"/>
            <person name="Van Ingen-Buijs V.A."/>
            <person name="Van Westerhoven A.C."/>
            <person name="Haridas S."/>
            <person name="Skiadas P."/>
            <person name="Martin F."/>
            <person name="Groenewald J.Z."/>
            <person name="Crous P.W."/>
            <person name="Seidl M.F."/>
        </authorList>
    </citation>
    <scope>NUCLEOTIDE SEQUENCE [LARGE SCALE GENOMIC DNA]</scope>
    <source>
        <strain evidence="3 4">CBS 122670</strain>
    </source>
</reference>